<reference evidence="4 5" key="1">
    <citation type="journal article" date="2013" name="Genome Announc.">
        <title>Draft Genome Sequence of Sphingobium lactosutens Strain DS20T, Isolated from a Hexachlorocyclohexane Dumpsite.</title>
        <authorList>
            <person name="Kumar R."/>
            <person name="Dwivedi V."/>
            <person name="Negi V."/>
            <person name="Khurana J.P."/>
            <person name="Lal R."/>
        </authorList>
    </citation>
    <scope>NUCLEOTIDE SEQUENCE [LARGE SCALE GENOMIC DNA]</scope>
    <source>
        <strain evidence="4 5">DS20</strain>
    </source>
</reference>
<proteinExistence type="predicted"/>
<dbReference type="NCBIfam" id="NF005313">
    <property type="entry name" value="PRK06847.1"/>
    <property type="match status" value="1"/>
</dbReference>
<gene>
    <name evidence="4" type="ORF">RLDS_18870</name>
</gene>
<dbReference type="AlphaFoldDB" id="T0IT67"/>
<dbReference type="Pfam" id="PF01494">
    <property type="entry name" value="FAD_binding_3"/>
    <property type="match status" value="1"/>
</dbReference>
<protein>
    <recommendedName>
        <fullName evidence="3">FAD-binding domain-containing protein</fullName>
    </recommendedName>
</protein>
<evidence type="ECO:0000256" key="2">
    <source>
        <dbReference type="ARBA" id="ARBA00023033"/>
    </source>
</evidence>
<dbReference type="InterPro" id="IPR002938">
    <property type="entry name" value="FAD-bd"/>
</dbReference>
<dbReference type="SUPFAM" id="SSF51905">
    <property type="entry name" value="FAD/NAD(P)-binding domain"/>
    <property type="match status" value="1"/>
</dbReference>
<dbReference type="PATRIC" id="fig|1331060.3.peg.3643"/>
<dbReference type="eggNOG" id="COG0654">
    <property type="taxonomic scope" value="Bacteria"/>
</dbReference>
<dbReference type="GO" id="GO:0071949">
    <property type="term" value="F:FAD binding"/>
    <property type="evidence" value="ECO:0007669"/>
    <property type="project" value="InterPro"/>
</dbReference>
<organism evidence="4 5">
    <name type="scientific">Sphingobium lactosutens DS20</name>
    <dbReference type="NCBI Taxonomy" id="1331060"/>
    <lineage>
        <taxon>Bacteria</taxon>
        <taxon>Pseudomonadati</taxon>
        <taxon>Pseudomonadota</taxon>
        <taxon>Alphaproteobacteria</taxon>
        <taxon>Sphingomonadales</taxon>
        <taxon>Sphingomonadaceae</taxon>
        <taxon>Sphingobium</taxon>
    </lineage>
</organism>
<dbReference type="PRINTS" id="PR00420">
    <property type="entry name" value="RNGMNOXGNASE"/>
</dbReference>
<dbReference type="PANTHER" id="PTHR13789:SF309">
    <property type="entry name" value="PUTATIVE (AFU_ORTHOLOGUE AFUA_6G14510)-RELATED"/>
    <property type="match status" value="1"/>
</dbReference>
<sequence length="381" mass="41605">MGMAQDHICSVTSALVVGGGIGGMAAAISLAERGVAVSLIDLDPQWRVYGAGITITGPTLRAYRRLGLLDEIKREGAITSRTRLFRFDGTLLHILEEPVIEEGLPATGGIMRPTLHRIMQRRVEQLALPVRLGVTVSAMEERDDAVNVTLSNGEEARYDLVIGADGVSSTIRQLAFPHMQPPRPTGQGCWRISIRKPPGLEDGEFFLGHDNPCGITLCGADTVYLWMLTPHEDRENFMDDAELFRTLKALLADFGGNAGWIRDTMTMNDWVNYRPLVAALQPRPWSMGRVVLLGDAAHATTPHLASGAGMAVESAIALAEELASHDDVRAGLDAYEARRFDRCRDVIETSVAMGELQLAHRPPDQHANLLEGALCRLNQPF</sequence>
<evidence type="ECO:0000313" key="5">
    <source>
        <dbReference type="Proteomes" id="UP000015531"/>
    </source>
</evidence>
<keyword evidence="5" id="KW-1185">Reference proteome</keyword>
<keyword evidence="2" id="KW-0503">Monooxygenase</keyword>
<dbReference type="EMBL" id="ATDP01000101">
    <property type="protein sequence ID" value="EQB12839.1"/>
    <property type="molecule type" value="Genomic_DNA"/>
</dbReference>
<comment type="caution">
    <text evidence="4">The sequence shown here is derived from an EMBL/GenBank/DDBJ whole genome shotgun (WGS) entry which is preliminary data.</text>
</comment>
<evidence type="ECO:0000313" key="4">
    <source>
        <dbReference type="EMBL" id="EQB12839.1"/>
    </source>
</evidence>
<dbReference type="PANTHER" id="PTHR13789">
    <property type="entry name" value="MONOOXYGENASE"/>
    <property type="match status" value="1"/>
</dbReference>
<keyword evidence="1" id="KW-0560">Oxidoreductase</keyword>
<dbReference type="Gene3D" id="3.50.50.60">
    <property type="entry name" value="FAD/NAD(P)-binding domain"/>
    <property type="match status" value="1"/>
</dbReference>
<dbReference type="InterPro" id="IPR050493">
    <property type="entry name" value="FAD-dep_Monooxygenase_BioMet"/>
</dbReference>
<feature type="domain" description="FAD-binding" evidence="3">
    <location>
        <begin position="12"/>
        <end position="349"/>
    </location>
</feature>
<evidence type="ECO:0000259" key="3">
    <source>
        <dbReference type="Pfam" id="PF01494"/>
    </source>
</evidence>
<accession>T0IT67</accession>
<dbReference type="InterPro" id="IPR036188">
    <property type="entry name" value="FAD/NAD-bd_sf"/>
</dbReference>
<dbReference type="GO" id="GO:0004497">
    <property type="term" value="F:monooxygenase activity"/>
    <property type="evidence" value="ECO:0007669"/>
    <property type="project" value="UniProtKB-KW"/>
</dbReference>
<evidence type="ECO:0000256" key="1">
    <source>
        <dbReference type="ARBA" id="ARBA00023002"/>
    </source>
</evidence>
<name>T0IT67_9SPHN</name>
<dbReference type="Proteomes" id="UP000015531">
    <property type="component" value="Unassembled WGS sequence"/>
</dbReference>